<feature type="domain" description="Gfo/Idh/MocA-like oxidoreductase N-terminal" evidence="1">
    <location>
        <begin position="4"/>
        <end position="115"/>
    </location>
</feature>
<keyword evidence="4" id="KW-1185">Reference proteome</keyword>
<gene>
    <name evidence="3" type="ORF">FPZ52_14405</name>
</gene>
<evidence type="ECO:0000259" key="2">
    <source>
        <dbReference type="Pfam" id="PF22725"/>
    </source>
</evidence>
<evidence type="ECO:0000313" key="3">
    <source>
        <dbReference type="EMBL" id="QDY70891.1"/>
    </source>
</evidence>
<dbReference type="GO" id="GO:0000166">
    <property type="term" value="F:nucleotide binding"/>
    <property type="evidence" value="ECO:0007669"/>
    <property type="project" value="InterPro"/>
</dbReference>
<evidence type="ECO:0000259" key="1">
    <source>
        <dbReference type="Pfam" id="PF01408"/>
    </source>
</evidence>
<dbReference type="InterPro" id="IPR036291">
    <property type="entry name" value="NAD(P)-bd_dom_sf"/>
</dbReference>
<dbReference type="KEGG" id="lit:FPZ52_14405"/>
<dbReference type="Pfam" id="PF22725">
    <property type="entry name" value="GFO_IDH_MocA_C3"/>
    <property type="match status" value="1"/>
</dbReference>
<dbReference type="PANTHER" id="PTHR43249:SF1">
    <property type="entry name" value="D-GLUCOSIDE 3-DEHYDROGENASE"/>
    <property type="match status" value="1"/>
</dbReference>
<dbReference type="EMBL" id="CP042263">
    <property type="protein sequence ID" value="QDY70891.1"/>
    <property type="molecule type" value="Genomic_DNA"/>
</dbReference>
<protein>
    <submittedName>
        <fullName evidence="3">Gfo/Idh/MocA family oxidoreductase</fullName>
    </submittedName>
</protein>
<dbReference type="Pfam" id="PF01408">
    <property type="entry name" value="GFO_IDH_MocA"/>
    <property type="match status" value="1"/>
</dbReference>
<keyword evidence="3" id="KW-0614">Plasmid</keyword>
<evidence type="ECO:0000313" key="4">
    <source>
        <dbReference type="Proteomes" id="UP000318483"/>
    </source>
</evidence>
<dbReference type="OrthoDB" id="9792935at2"/>
<dbReference type="Gene3D" id="3.40.50.720">
    <property type="entry name" value="NAD(P)-binding Rossmann-like Domain"/>
    <property type="match status" value="1"/>
</dbReference>
<dbReference type="SUPFAM" id="SSF55347">
    <property type="entry name" value="Glyceraldehyde-3-phosphate dehydrogenase-like, C-terminal domain"/>
    <property type="match status" value="1"/>
</dbReference>
<dbReference type="PANTHER" id="PTHR43249">
    <property type="entry name" value="UDP-N-ACETYL-2-AMINO-2-DEOXY-D-GLUCURONATE OXIDASE"/>
    <property type="match status" value="1"/>
</dbReference>
<dbReference type="InterPro" id="IPR000683">
    <property type="entry name" value="Gfo/Idh/MocA-like_OxRdtase_N"/>
</dbReference>
<dbReference type="Proteomes" id="UP000318483">
    <property type="component" value="Plasmid unnamed2"/>
</dbReference>
<dbReference type="SUPFAM" id="SSF51735">
    <property type="entry name" value="NAD(P)-binding Rossmann-fold domains"/>
    <property type="match status" value="1"/>
</dbReference>
<accession>A0A5B8J131</accession>
<dbReference type="InterPro" id="IPR052515">
    <property type="entry name" value="Gfo/Idh/MocA_Oxidoreductase"/>
</dbReference>
<feature type="domain" description="GFO/IDH/MocA-like oxidoreductase" evidence="2">
    <location>
        <begin position="132"/>
        <end position="244"/>
    </location>
</feature>
<dbReference type="RefSeq" id="WP_146366307.1">
    <property type="nucleotide sequence ID" value="NZ_CP042263.1"/>
</dbReference>
<dbReference type="InterPro" id="IPR055170">
    <property type="entry name" value="GFO_IDH_MocA-like_dom"/>
</dbReference>
<dbReference type="Gene3D" id="3.30.360.10">
    <property type="entry name" value="Dihydrodipicolinate Reductase, domain 2"/>
    <property type="match status" value="1"/>
</dbReference>
<geneLocation type="plasmid" evidence="3 4">
    <name>unnamed2</name>
</geneLocation>
<reference evidence="3 4" key="1">
    <citation type="submission" date="2019-07" db="EMBL/GenBank/DDBJ databases">
        <title>Litoreibacter alkalisoli sp. nov., isolated from saline-alkaline soil.</title>
        <authorList>
            <person name="Wang S."/>
            <person name="Xu L."/>
            <person name="Xing Y.-T."/>
            <person name="Sun J.-Q."/>
        </authorList>
    </citation>
    <scope>NUCLEOTIDE SEQUENCE [LARGE SCALE GENOMIC DNA]</scope>
    <source>
        <strain evidence="3 4">LN3S51</strain>
        <plasmid evidence="3 4">unnamed2</plasmid>
    </source>
</reference>
<sequence length="362" mass="39616">MSRIKVGVVGAGVGRSHVEAYNALPDQYEVIAICDLNEERAREAADAQGVENVVTSLEQLFDLGPDIINLCTPSGLHFKQTLQVLDAGFNVVVEKPVGQSLAEVDALIEAEANAKGWVCPIFQYRFGLGVQKLQHLMAKGFAKQASVGTFETHWYRGSAYYDAAAWRGTFDGELGGCLTTHAIHIHDIMCELMGPISSVHARTSRMLNGNETEDIAVLSLAFESGAFATSSVSLGSREQVSRIRLCFDDLVAESGRDPYNPGHDPWAFPNDDANQQARIADALSDFEPQTERFTGQFDRLHHAITNCTALPVTLKDSRRSVELLTAAYYSARTGEQVTLPVTSDHPFYSGWVEILKKDIAHG</sequence>
<organism evidence="3 4">
    <name type="scientific">Qingshengfaniella alkalisoli</name>
    <dbReference type="NCBI Taxonomy" id="2599296"/>
    <lineage>
        <taxon>Bacteria</taxon>
        <taxon>Pseudomonadati</taxon>
        <taxon>Pseudomonadota</taxon>
        <taxon>Alphaproteobacteria</taxon>
        <taxon>Rhodobacterales</taxon>
        <taxon>Paracoccaceae</taxon>
        <taxon>Qingshengfaniella</taxon>
    </lineage>
</organism>
<proteinExistence type="predicted"/>
<name>A0A5B8J131_9RHOB</name>
<dbReference type="AlphaFoldDB" id="A0A5B8J131"/>